<dbReference type="InterPro" id="IPR011010">
    <property type="entry name" value="DNA_brk_join_enz"/>
</dbReference>
<evidence type="ECO:0000313" key="4">
    <source>
        <dbReference type="EMBL" id="TDD37040.1"/>
    </source>
</evidence>
<name>A0A4R4Y088_9PSEU</name>
<comment type="caution">
    <text evidence="4">The sequence shown here is derived from an EMBL/GenBank/DDBJ whole genome shotgun (WGS) entry which is preliminary data.</text>
</comment>
<evidence type="ECO:0000259" key="3">
    <source>
        <dbReference type="PROSITE" id="PS51900"/>
    </source>
</evidence>
<evidence type="ECO:0000256" key="1">
    <source>
        <dbReference type="ARBA" id="ARBA00023125"/>
    </source>
</evidence>
<accession>A0A4R4Y088</accession>
<dbReference type="AlphaFoldDB" id="A0A4R4Y088"/>
<dbReference type="PROSITE" id="PS51900">
    <property type="entry name" value="CB"/>
    <property type="match status" value="1"/>
</dbReference>
<keyword evidence="1 2" id="KW-0238">DNA-binding</keyword>
<dbReference type="SUPFAM" id="SSF56349">
    <property type="entry name" value="DNA breaking-rejoining enzymes"/>
    <property type="match status" value="1"/>
</dbReference>
<gene>
    <name evidence="4" type="ORF">E1288_41025</name>
</gene>
<dbReference type="Gene3D" id="1.10.150.130">
    <property type="match status" value="1"/>
</dbReference>
<evidence type="ECO:0000313" key="5">
    <source>
        <dbReference type="Proteomes" id="UP000294947"/>
    </source>
</evidence>
<dbReference type="InterPro" id="IPR004107">
    <property type="entry name" value="Integrase_SAM-like_N"/>
</dbReference>
<dbReference type="GO" id="GO:0015074">
    <property type="term" value="P:DNA integration"/>
    <property type="evidence" value="ECO:0007669"/>
    <property type="project" value="InterPro"/>
</dbReference>
<feature type="domain" description="Core-binding (CB)" evidence="3">
    <location>
        <begin position="90"/>
        <end position="172"/>
    </location>
</feature>
<reference evidence="4 5" key="1">
    <citation type="submission" date="2019-03" db="EMBL/GenBank/DDBJ databases">
        <title>Draft genome sequences of novel Actinobacteria.</title>
        <authorList>
            <person name="Sahin N."/>
            <person name="Ay H."/>
            <person name="Saygin H."/>
        </authorList>
    </citation>
    <scope>NUCLEOTIDE SEQUENCE [LARGE SCALE GENOMIC DNA]</scope>
    <source>
        <strain evidence="4 5">7K502</strain>
    </source>
</reference>
<dbReference type="EMBL" id="SMKW01000101">
    <property type="protein sequence ID" value="TDD37040.1"/>
    <property type="molecule type" value="Genomic_DNA"/>
</dbReference>
<dbReference type="RefSeq" id="WP_132494070.1">
    <property type="nucleotide sequence ID" value="NZ_SMKW01000101.1"/>
</dbReference>
<evidence type="ECO:0000256" key="2">
    <source>
        <dbReference type="PROSITE-ProRule" id="PRU01248"/>
    </source>
</evidence>
<sequence length="257" mass="28430">MISMASNPNRGRIYRRCGCRDQNGRQLGPHCPKLARGKHGRWAFAVDLPSITGRRRTLRRSGFATRADAQTELNRILGCERTGITIDDRETVANYLTDWLATKALTLKPTTMARYTDYLTKDLIPALGEIRLEKLSHHHVAQFIRTQLDAGRGPVTLRRCVATLSSALNDAVRQRRLTHNAAKYAAIPKPARPQRICWTPTEAVTFLQFCADINDPLAELYEILSAPACAKAKPSPCTGTTSTSTAGCSTSARHCPM</sequence>
<dbReference type="InterPro" id="IPR010998">
    <property type="entry name" value="Integrase_recombinase_N"/>
</dbReference>
<dbReference type="Proteomes" id="UP000294947">
    <property type="component" value="Unassembled WGS sequence"/>
</dbReference>
<organism evidence="4 5">
    <name type="scientific">Saccharopolyspora elongata</name>
    <dbReference type="NCBI Taxonomy" id="2530387"/>
    <lineage>
        <taxon>Bacteria</taxon>
        <taxon>Bacillati</taxon>
        <taxon>Actinomycetota</taxon>
        <taxon>Actinomycetes</taxon>
        <taxon>Pseudonocardiales</taxon>
        <taxon>Pseudonocardiaceae</taxon>
        <taxon>Saccharopolyspora</taxon>
    </lineage>
</organism>
<dbReference type="GO" id="GO:0003677">
    <property type="term" value="F:DNA binding"/>
    <property type="evidence" value="ECO:0007669"/>
    <property type="project" value="UniProtKB-UniRule"/>
</dbReference>
<dbReference type="InterPro" id="IPR044068">
    <property type="entry name" value="CB"/>
</dbReference>
<keyword evidence="5" id="KW-1185">Reference proteome</keyword>
<protein>
    <recommendedName>
        <fullName evidence="3">Core-binding (CB) domain-containing protein</fullName>
    </recommendedName>
</protein>
<proteinExistence type="predicted"/>
<dbReference type="Pfam" id="PF14659">
    <property type="entry name" value="Phage_int_SAM_3"/>
    <property type="match status" value="1"/>
</dbReference>
<dbReference type="OrthoDB" id="4326943at2"/>